<reference evidence="1" key="1">
    <citation type="submission" date="2022-10" db="EMBL/GenBank/DDBJ databases">
        <title>Streptomyces beihaiensis sp. nov., a chitin degrading actinobacterium, isolated from shrimp pond soil.</title>
        <authorList>
            <person name="Xie J."/>
            <person name="Shen N."/>
        </authorList>
    </citation>
    <scope>NUCLEOTIDE SEQUENCE</scope>
    <source>
        <strain evidence="1">GXMU-J5</strain>
    </source>
</reference>
<accession>A0ABT3TRJ2</accession>
<name>A0ABT3TRJ2_9ACTN</name>
<proteinExistence type="predicted"/>
<organism evidence="1 2">
    <name type="scientific">Streptomyces beihaiensis</name>
    <dbReference type="NCBI Taxonomy" id="2984495"/>
    <lineage>
        <taxon>Bacteria</taxon>
        <taxon>Bacillati</taxon>
        <taxon>Actinomycetota</taxon>
        <taxon>Actinomycetes</taxon>
        <taxon>Kitasatosporales</taxon>
        <taxon>Streptomycetaceae</taxon>
        <taxon>Streptomyces</taxon>
    </lineage>
</organism>
<dbReference type="Proteomes" id="UP001163064">
    <property type="component" value="Unassembled WGS sequence"/>
</dbReference>
<dbReference type="RefSeq" id="WP_266597640.1">
    <property type="nucleotide sequence ID" value="NZ_JAPHNL010000058.1"/>
</dbReference>
<evidence type="ECO:0000313" key="2">
    <source>
        <dbReference type="Proteomes" id="UP001163064"/>
    </source>
</evidence>
<dbReference type="EMBL" id="JAPHNL010000058">
    <property type="protein sequence ID" value="MCX3059660.1"/>
    <property type="molecule type" value="Genomic_DNA"/>
</dbReference>
<keyword evidence="2" id="KW-1185">Reference proteome</keyword>
<protein>
    <submittedName>
        <fullName evidence="1">Uncharacterized protein</fullName>
    </submittedName>
</protein>
<gene>
    <name evidence="1" type="ORF">OFY01_07735</name>
</gene>
<comment type="caution">
    <text evidence="1">The sequence shown here is derived from an EMBL/GenBank/DDBJ whole genome shotgun (WGS) entry which is preliminary data.</text>
</comment>
<evidence type="ECO:0000313" key="1">
    <source>
        <dbReference type="EMBL" id="MCX3059660.1"/>
    </source>
</evidence>
<sequence length="146" mass="15097">MTMELELHGPDPGPELDGLRQALTAAGAARVEQTLLAAPEPEHRAAGLVEVTTLIVGGVGNVVAIVETVRQWLARRHDAAAHRAVASPGEEAVPRVVVTMGEDTLELVHPTDRAQSEAIALFYERHRPGAAGGAGGAADAVGGPRP</sequence>